<dbReference type="EMBL" id="CP114066">
    <property type="protein sequence ID" value="WAT23394.1"/>
    <property type="molecule type" value="Genomic_DNA"/>
</dbReference>
<organism evidence="1 2">
    <name type="scientific">Bacillus halotolerans</name>
    <dbReference type="NCBI Taxonomy" id="260554"/>
    <lineage>
        <taxon>Bacteria</taxon>
        <taxon>Bacillati</taxon>
        <taxon>Bacillota</taxon>
        <taxon>Bacilli</taxon>
        <taxon>Bacillales</taxon>
        <taxon>Bacillaceae</taxon>
        <taxon>Bacillus</taxon>
    </lineage>
</organism>
<keyword evidence="2" id="KW-1185">Reference proteome</keyword>
<reference evidence="1" key="1">
    <citation type="submission" date="2022-12" db="EMBL/GenBank/DDBJ databases">
        <title>Genomic of Bacillus halotolerans.</title>
        <authorList>
            <person name="Xu G."/>
            <person name="Ding Y."/>
        </authorList>
    </citation>
    <scope>NUCLEOTIDE SEQUENCE</scope>
    <source>
        <strain evidence="1">B13</strain>
    </source>
</reference>
<evidence type="ECO:0000313" key="1">
    <source>
        <dbReference type="EMBL" id="WAT23394.1"/>
    </source>
</evidence>
<evidence type="ECO:0000313" key="2">
    <source>
        <dbReference type="Proteomes" id="UP001164713"/>
    </source>
</evidence>
<sequence length="117" mass="13418">MFFGGAVYWMFFSLKNVPKGSLVQSVASPDGSYTLNTYVSKNTLSSDAARGELVNEKALVKKTIYWNYPDSRPSVKWLNNNTVKIGSQTLHLDIDETYDWRKDDHWIREEPPQASVR</sequence>
<dbReference type="Pfam" id="PF17428">
    <property type="entry name" value="DUF5412"/>
    <property type="match status" value="1"/>
</dbReference>
<dbReference type="InterPro" id="IPR035406">
    <property type="entry name" value="DUF5412"/>
</dbReference>
<protein>
    <submittedName>
        <fullName evidence="1">DUF5412 family protein</fullName>
    </submittedName>
</protein>
<dbReference type="RefSeq" id="WP_255204725.1">
    <property type="nucleotide sequence ID" value="NZ_CP101718.1"/>
</dbReference>
<accession>A0ABY7I5Y1</accession>
<name>A0ABY7I5Y1_9BACI</name>
<proteinExistence type="predicted"/>
<gene>
    <name evidence="1" type="ORF">O0R52_14060</name>
</gene>
<dbReference type="Proteomes" id="UP001164713">
    <property type="component" value="Chromosome"/>
</dbReference>